<accession>A0A409VYW5</accession>
<reference evidence="1 2" key="1">
    <citation type="journal article" date="2018" name="Evol. Lett.">
        <title>Horizontal gene cluster transfer increased hallucinogenic mushroom diversity.</title>
        <authorList>
            <person name="Reynolds H.T."/>
            <person name="Vijayakumar V."/>
            <person name="Gluck-Thaler E."/>
            <person name="Korotkin H.B."/>
            <person name="Matheny P.B."/>
            <person name="Slot J.C."/>
        </authorList>
    </citation>
    <scope>NUCLEOTIDE SEQUENCE [LARGE SCALE GENOMIC DNA]</scope>
    <source>
        <strain evidence="1 2">SRW20</strain>
    </source>
</reference>
<evidence type="ECO:0000313" key="2">
    <source>
        <dbReference type="Proteomes" id="UP000284706"/>
    </source>
</evidence>
<gene>
    <name evidence="1" type="ORF">CVT26_011137</name>
</gene>
<sequence>MKVGVRVKSDVDVDVDVVEEGGGTSGGEENVNYDLEKGRWKRSALGYVSTWEHKEKESTLTGTYEEYSAMQASNALHSRHLTPSPRRLRLQPRNPKGEETMPNMWQPPLAGVLDRGFLCLLHHLFVTEYRYGDDVSPASAPYDSSIVDNYTRAKSDI</sequence>
<proteinExistence type="predicted"/>
<dbReference type="Proteomes" id="UP000284706">
    <property type="component" value="Unassembled WGS sequence"/>
</dbReference>
<evidence type="ECO:0000313" key="1">
    <source>
        <dbReference type="EMBL" id="PPQ71439.1"/>
    </source>
</evidence>
<name>A0A409VYW5_9AGAR</name>
<protein>
    <submittedName>
        <fullName evidence="1">Uncharacterized protein</fullName>
    </submittedName>
</protein>
<dbReference type="InParanoid" id="A0A409VYW5"/>
<organism evidence="1 2">
    <name type="scientific">Gymnopilus dilepis</name>
    <dbReference type="NCBI Taxonomy" id="231916"/>
    <lineage>
        <taxon>Eukaryota</taxon>
        <taxon>Fungi</taxon>
        <taxon>Dikarya</taxon>
        <taxon>Basidiomycota</taxon>
        <taxon>Agaricomycotina</taxon>
        <taxon>Agaricomycetes</taxon>
        <taxon>Agaricomycetidae</taxon>
        <taxon>Agaricales</taxon>
        <taxon>Agaricineae</taxon>
        <taxon>Hymenogastraceae</taxon>
        <taxon>Gymnopilus</taxon>
    </lineage>
</organism>
<dbReference type="AlphaFoldDB" id="A0A409VYW5"/>
<keyword evidence="2" id="KW-1185">Reference proteome</keyword>
<dbReference type="EMBL" id="NHYE01005502">
    <property type="protein sequence ID" value="PPQ71439.1"/>
    <property type="molecule type" value="Genomic_DNA"/>
</dbReference>
<comment type="caution">
    <text evidence="1">The sequence shown here is derived from an EMBL/GenBank/DDBJ whole genome shotgun (WGS) entry which is preliminary data.</text>
</comment>